<feature type="compositionally biased region" description="Low complexity" evidence="6">
    <location>
        <begin position="280"/>
        <end position="318"/>
    </location>
</feature>
<dbReference type="STRING" id="512565.AMIS_7020"/>
<feature type="transmembrane region" description="Helical" evidence="7">
    <location>
        <begin position="166"/>
        <end position="193"/>
    </location>
</feature>
<dbReference type="PANTHER" id="PTHR33885">
    <property type="entry name" value="PHAGE SHOCK PROTEIN C"/>
    <property type="match status" value="1"/>
</dbReference>
<comment type="subcellular location">
    <subcellularLocation>
        <location evidence="1">Cell membrane</location>
        <topology evidence="1">Single-pass membrane protein</topology>
    </subcellularLocation>
</comment>
<evidence type="ECO:0000256" key="7">
    <source>
        <dbReference type="SAM" id="Phobius"/>
    </source>
</evidence>
<name>I0GYT5_ACTM4</name>
<evidence type="ECO:0000256" key="5">
    <source>
        <dbReference type="ARBA" id="ARBA00023136"/>
    </source>
</evidence>
<dbReference type="HOGENOM" id="CLU_030489_2_0_11"/>
<feature type="transmembrane region" description="Helical" evidence="7">
    <location>
        <begin position="456"/>
        <end position="473"/>
    </location>
</feature>
<evidence type="ECO:0000256" key="2">
    <source>
        <dbReference type="ARBA" id="ARBA00022475"/>
    </source>
</evidence>
<reference evidence="9 10" key="1">
    <citation type="submission" date="2012-02" db="EMBL/GenBank/DDBJ databases">
        <title>Complete genome sequence of Actinoplanes missouriensis 431 (= NBRC 102363).</title>
        <authorList>
            <person name="Ohnishi Y."/>
            <person name="Ishikawa J."/>
            <person name="Sekine M."/>
            <person name="Hosoyama A."/>
            <person name="Harada T."/>
            <person name="Narita H."/>
            <person name="Hata T."/>
            <person name="Konno Y."/>
            <person name="Tutikane K."/>
            <person name="Fujita N."/>
            <person name="Horinouchi S."/>
            <person name="Hayakawa M."/>
        </authorList>
    </citation>
    <scope>NUCLEOTIDE SEQUENCE [LARGE SCALE GENOMIC DNA]</scope>
    <source>
        <strain evidence="10">ATCC 14538 / DSM 43046 / CBS 188.64 / JCM 3121 / NBRC 102363 / NCIMB 12654 / NRRL B-3342 / UNCC 431</strain>
    </source>
</reference>
<feature type="transmembrane region" description="Helical" evidence="7">
    <location>
        <begin position="213"/>
        <end position="234"/>
    </location>
</feature>
<feature type="compositionally biased region" description="Polar residues" evidence="6">
    <location>
        <begin position="50"/>
        <end position="67"/>
    </location>
</feature>
<keyword evidence="10" id="KW-1185">Reference proteome</keyword>
<evidence type="ECO:0000256" key="6">
    <source>
        <dbReference type="SAM" id="MobiDB-lite"/>
    </source>
</evidence>
<dbReference type="eggNOG" id="COG1983">
    <property type="taxonomic scope" value="Bacteria"/>
</dbReference>
<feature type="compositionally biased region" description="Pro residues" evidence="6">
    <location>
        <begin position="377"/>
        <end position="393"/>
    </location>
</feature>
<feature type="compositionally biased region" description="Pro residues" evidence="6">
    <location>
        <begin position="86"/>
        <end position="102"/>
    </location>
</feature>
<dbReference type="OrthoDB" id="3208990at2"/>
<gene>
    <name evidence="9" type="ordered locus">AMIS_7020</name>
</gene>
<dbReference type="PATRIC" id="fig|512565.3.peg.706"/>
<dbReference type="Pfam" id="PF04024">
    <property type="entry name" value="PspC"/>
    <property type="match status" value="1"/>
</dbReference>
<evidence type="ECO:0000313" key="10">
    <source>
        <dbReference type="Proteomes" id="UP000007882"/>
    </source>
</evidence>
<dbReference type="InterPro" id="IPR052027">
    <property type="entry name" value="PspC"/>
</dbReference>
<feature type="transmembrane region" description="Helical" evidence="7">
    <location>
        <begin position="429"/>
        <end position="449"/>
    </location>
</feature>
<keyword evidence="3 7" id="KW-0812">Transmembrane</keyword>
<dbReference type="GO" id="GO:0005886">
    <property type="term" value="C:plasma membrane"/>
    <property type="evidence" value="ECO:0007669"/>
    <property type="project" value="UniProtKB-SubCell"/>
</dbReference>
<keyword evidence="5 7" id="KW-0472">Membrane</keyword>
<feature type="region of interest" description="Disordered" evidence="6">
    <location>
        <begin position="1"/>
        <end position="126"/>
    </location>
</feature>
<dbReference type="RefSeq" id="WP_014440819.1">
    <property type="nucleotide sequence ID" value="NC_017093.1"/>
</dbReference>
<organism evidence="9 10">
    <name type="scientific">Actinoplanes missouriensis (strain ATCC 14538 / DSM 43046 / CBS 188.64 / JCM 3121 / NBRC 102363 / NCIMB 12654 / NRRL B-3342 / UNCC 431)</name>
    <dbReference type="NCBI Taxonomy" id="512565"/>
    <lineage>
        <taxon>Bacteria</taxon>
        <taxon>Bacillati</taxon>
        <taxon>Actinomycetota</taxon>
        <taxon>Actinomycetes</taxon>
        <taxon>Micromonosporales</taxon>
        <taxon>Micromonosporaceae</taxon>
        <taxon>Actinoplanes</taxon>
    </lineage>
</organism>
<feature type="transmembrane region" description="Helical" evidence="7">
    <location>
        <begin position="401"/>
        <end position="423"/>
    </location>
</feature>
<accession>I0GYT5</accession>
<evidence type="ECO:0000313" key="9">
    <source>
        <dbReference type="EMBL" id="BAL85922.1"/>
    </source>
</evidence>
<evidence type="ECO:0000259" key="8">
    <source>
        <dbReference type="Pfam" id="PF04024"/>
    </source>
</evidence>
<feature type="domain" description="Phage shock protein PspC N-terminal" evidence="8">
    <location>
        <begin position="140"/>
        <end position="196"/>
    </location>
</feature>
<dbReference type="EMBL" id="AP012319">
    <property type="protein sequence ID" value="BAL85922.1"/>
    <property type="molecule type" value="Genomic_DNA"/>
</dbReference>
<evidence type="ECO:0000256" key="3">
    <source>
        <dbReference type="ARBA" id="ARBA00022692"/>
    </source>
</evidence>
<dbReference type="AlphaFoldDB" id="I0GYT5"/>
<feature type="compositionally biased region" description="Gly residues" evidence="6">
    <location>
        <begin position="319"/>
        <end position="333"/>
    </location>
</feature>
<dbReference type="KEGG" id="ams:AMIS_7020"/>
<proteinExistence type="predicted"/>
<feature type="compositionally biased region" description="Pro residues" evidence="6">
    <location>
        <begin position="342"/>
        <end position="355"/>
    </location>
</feature>
<keyword evidence="2" id="KW-1003">Cell membrane</keyword>
<protein>
    <recommendedName>
        <fullName evidence="8">Phage shock protein PspC N-terminal domain-containing protein</fullName>
    </recommendedName>
</protein>
<dbReference type="PANTHER" id="PTHR33885:SF3">
    <property type="entry name" value="PHAGE SHOCK PROTEIN C"/>
    <property type="match status" value="1"/>
</dbReference>
<evidence type="ECO:0000256" key="1">
    <source>
        <dbReference type="ARBA" id="ARBA00004162"/>
    </source>
</evidence>
<keyword evidence="4 7" id="KW-1133">Transmembrane helix</keyword>
<dbReference type="InterPro" id="IPR007168">
    <property type="entry name" value="Phageshock_PspC_N"/>
</dbReference>
<sequence>MNDEAAQSRGPSTPGAGPQGAEAPSSPDTGAQPETAPGTQRETAADAQRETASTAQRETASTAQPETASAAHPETAPGAQPDPRAEPQPGPPPGAHAGPPPSAQAGHAPGPQAGPPPGWQTSANVPPWLAGASAAFDRQQLVRPRNGRYIAGVCGALARATNTDPVLWRVLLGVLGILGGTGVLLYLIGWLIIPSEGDTASPVESLLGKGHSGMAPLSVVLLGSAALLTFAFIVNSGARSSMLAAAVVLGAFLLIKRGGVSDTTRAATTAPPSPPPPTGVPEEPTMAFTAPFATPGAAPGAMPGAAPGQAPAGVPGADPGAGPGTGPGTGTGSGAVPAEPVTAPPAPSYEPPLFAPPAEGYRPPFAPHGPYASGSVPPQPPQPPKPPKPAKPPKPPRERSVLGRLTFFAVVVVMGLLAVLDMAGVNVVVSAYFAAALTTIALGLIVGSWFGRARGLIALALIATLGLFVSTGTERWGGEFRDSVYRPTSLSELADRYDFTFGNVTLDLSEIDFTGAQQQTTVDMKIGQLRVVLPPKVDTTVDVTGGGVRTVLFGTESASSDENRQTVTDLGADGAGGGTLQLDLRLDTGNVEVSR</sequence>
<dbReference type="Proteomes" id="UP000007882">
    <property type="component" value="Chromosome"/>
</dbReference>
<evidence type="ECO:0000256" key="4">
    <source>
        <dbReference type="ARBA" id="ARBA00022989"/>
    </source>
</evidence>
<feature type="region of interest" description="Disordered" evidence="6">
    <location>
        <begin position="263"/>
        <end position="398"/>
    </location>
</feature>